<accession>A0ABU9NU81</accession>
<evidence type="ECO:0000313" key="3">
    <source>
        <dbReference type="Proteomes" id="UP001468798"/>
    </source>
</evidence>
<proteinExistence type="predicted"/>
<keyword evidence="3" id="KW-1185">Reference proteome</keyword>
<protein>
    <recommendedName>
        <fullName evidence="4">Lipoprotein</fullName>
    </recommendedName>
</protein>
<evidence type="ECO:0000256" key="1">
    <source>
        <dbReference type="SAM" id="SignalP"/>
    </source>
</evidence>
<evidence type="ECO:0008006" key="4">
    <source>
        <dbReference type="Google" id="ProtNLM"/>
    </source>
</evidence>
<feature type="chain" id="PRO_5046867665" description="Lipoprotein" evidence="1">
    <location>
        <begin position="23"/>
        <end position="246"/>
    </location>
</feature>
<gene>
    <name evidence="2" type="ORF">WFZ86_15585</name>
</gene>
<reference evidence="2 3" key="1">
    <citation type="submission" date="2024-03" db="EMBL/GenBank/DDBJ databases">
        <title>Two novel species of the genus Flavobacterium exhibiting potentially degradation of complex polysaccharides.</title>
        <authorList>
            <person name="Lian X."/>
        </authorList>
    </citation>
    <scope>NUCLEOTIDE SEQUENCE [LARGE SCALE GENOMIC DNA]</scope>
    <source>
        <strain evidence="2 3">N6</strain>
    </source>
</reference>
<keyword evidence="1" id="KW-0732">Signal</keyword>
<evidence type="ECO:0000313" key="2">
    <source>
        <dbReference type="EMBL" id="MEM0577927.1"/>
    </source>
</evidence>
<name>A0ABU9NU81_9FLAO</name>
<dbReference type="EMBL" id="JBCGDP010000017">
    <property type="protein sequence ID" value="MEM0577927.1"/>
    <property type="molecule type" value="Genomic_DNA"/>
</dbReference>
<feature type="signal peptide" evidence="1">
    <location>
        <begin position="1"/>
        <end position="22"/>
    </location>
</feature>
<organism evidence="2 3">
    <name type="scientific">Flavobacterium polysaccharolyticum</name>
    <dbReference type="NCBI Taxonomy" id="3133148"/>
    <lineage>
        <taxon>Bacteria</taxon>
        <taxon>Pseudomonadati</taxon>
        <taxon>Bacteroidota</taxon>
        <taxon>Flavobacteriia</taxon>
        <taxon>Flavobacteriales</taxon>
        <taxon>Flavobacteriaceae</taxon>
        <taxon>Flavobacterium</taxon>
    </lineage>
</organism>
<dbReference type="RefSeq" id="WP_342692788.1">
    <property type="nucleotide sequence ID" value="NZ_JBCGDP010000017.1"/>
</dbReference>
<dbReference type="Proteomes" id="UP001468798">
    <property type="component" value="Unassembled WGS sequence"/>
</dbReference>
<sequence length="246" mass="28678">MSRFKFFLLCFFGLLFCTSCQVTETIHFNEDGSGTIAVEMLRIEQSYQQLAGEEYNKNEVFEDTTYVFDDYISKHSETFSKLTPEDKAVFNAYKGVKVHIKKNSFEKEFRTTFTQNFLQANQIADLYKTQEYVSDIVHNYALSAEEHYYKVAFQLSSNEFKRIVTIIDEEQLKKEQETINNYKKQLGDKKIHQRVTLSYHFTKKIKSVSIPNAKISADKKSVEITFGLLESLFDPISTSIVIVFEE</sequence>
<comment type="caution">
    <text evidence="2">The sequence shown here is derived from an EMBL/GenBank/DDBJ whole genome shotgun (WGS) entry which is preliminary data.</text>
</comment>